<organism evidence="1 2">
    <name type="scientific">Gimesia maris</name>
    <dbReference type="NCBI Taxonomy" id="122"/>
    <lineage>
        <taxon>Bacteria</taxon>
        <taxon>Pseudomonadati</taxon>
        <taxon>Planctomycetota</taxon>
        <taxon>Planctomycetia</taxon>
        <taxon>Planctomycetales</taxon>
        <taxon>Planctomycetaceae</taxon>
        <taxon>Gimesia</taxon>
    </lineage>
</organism>
<sequence>QLNGVDVMADQGISRADIEAGNLKYVPVADENGTTYDSFQFKVNDGIDDADAANTMTINVDAVNDPVEANDDSANVSKNGTVNIDVLDNDADADATDTLTVTLIDGQPIPNVNGNFVTLASGAIVTLEADGTLTYDPNGIHSDLIPPDTEPDSFEYTVSDGTVTDTATVNITISGSNEELTKT</sequence>
<dbReference type="Proteomes" id="UP000263642">
    <property type="component" value="Unassembled WGS sequence"/>
</dbReference>
<evidence type="ECO:0000313" key="2">
    <source>
        <dbReference type="Proteomes" id="UP000263642"/>
    </source>
</evidence>
<dbReference type="EMBL" id="DQAY01000134">
    <property type="protein sequence ID" value="HCO25729.1"/>
    <property type="molecule type" value="Genomic_DNA"/>
</dbReference>
<evidence type="ECO:0008006" key="3">
    <source>
        <dbReference type="Google" id="ProtNLM"/>
    </source>
</evidence>
<feature type="non-terminal residue" evidence="1">
    <location>
        <position position="183"/>
    </location>
</feature>
<comment type="caution">
    <text evidence="1">The sequence shown here is derived from an EMBL/GenBank/DDBJ whole genome shotgun (WGS) entry which is preliminary data.</text>
</comment>
<evidence type="ECO:0000313" key="1">
    <source>
        <dbReference type="EMBL" id="HCO25729.1"/>
    </source>
</evidence>
<feature type="non-terminal residue" evidence="1">
    <location>
        <position position="1"/>
    </location>
</feature>
<dbReference type="AlphaFoldDB" id="A0A3D3RAA6"/>
<proteinExistence type="predicted"/>
<name>A0A3D3RAA6_9PLAN</name>
<dbReference type="Pfam" id="PF17963">
    <property type="entry name" value="Big_9"/>
    <property type="match status" value="1"/>
</dbReference>
<protein>
    <recommendedName>
        <fullName evidence="3">RapA2 cadherin-like domain-containing protein</fullName>
    </recommendedName>
</protein>
<reference evidence="1 2" key="1">
    <citation type="journal article" date="2018" name="Nat. Biotechnol.">
        <title>A standardized bacterial taxonomy based on genome phylogeny substantially revises the tree of life.</title>
        <authorList>
            <person name="Parks D.H."/>
            <person name="Chuvochina M."/>
            <person name="Waite D.W."/>
            <person name="Rinke C."/>
            <person name="Skarshewski A."/>
            <person name="Chaumeil P.A."/>
            <person name="Hugenholtz P."/>
        </authorList>
    </citation>
    <scope>NUCLEOTIDE SEQUENCE [LARGE SCALE GENOMIC DNA]</scope>
    <source>
        <strain evidence="1">UBA9375</strain>
    </source>
</reference>
<gene>
    <name evidence="1" type="ORF">DIT97_22900</name>
</gene>
<accession>A0A3D3RAA6</accession>